<reference evidence="2 3" key="1">
    <citation type="submission" date="2024-05" db="EMBL/GenBank/DDBJ databases">
        <title>Genome sequencing and assembly of Indian major carp, Cirrhinus mrigala (Hamilton, 1822).</title>
        <authorList>
            <person name="Mohindra V."/>
            <person name="Chowdhury L.M."/>
            <person name="Lal K."/>
            <person name="Jena J.K."/>
        </authorList>
    </citation>
    <scope>NUCLEOTIDE SEQUENCE [LARGE SCALE GENOMIC DNA]</scope>
    <source>
        <strain evidence="2">CM1030</strain>
        <tissue evidence="2">Blood</tissue>
    </source>
</reference>
<evidence type="ECO:0000313" key="3">
    <source>
        <dbReference type="Proteomes" id="UP001529510"/>
    </source>
</evidence>
<feature type="compositionally biased region" description="Low complexity" evidence="1">
    <location>
        <begin position="243"/>
        <end position="252"/>
    </location>
</feature>
<accession>A0ABD0MP79</accession>
<sequence>MSDKETETAKETAKLLHSEKATRRGKLGVCTRQINEIRTLLVENGNVDRVEKNMQVLQQSIEDFKFIHRSVQSLMTEEERESDTVDWYEPRAQNFDYFVKEVETWIKEQHRLQLTVEPKDSISNVTKISKTSSAARIVAAERAALQARSKALPALHAIQMEEATLKSRRESIEIQAQLAEADAKLKALNGGEEKGDAMNVYLEESKQQPAEPTLTEASALEFVPVATVPKTPLQKTVRHLHSSSRSIRTSTSPQLGFSHDTAADTEMLHRQKELTELMVRQLNLSLLPKRDLPVFNDIKDPPPSKSPVLKAKPDTKTLRKRSSFVTSVTPAEAQVPSQLFKTQQANKRTPVNSALITANHTTGASHCALAIVPVLVKASKGSRTIMTYAFLDPGSSASFCSDNIMHQLNVNGRRTEVALRTMGQEQTVRCYELTGLEVGNIDGSEFIELPIVYTQANIPVSKDNLFTQNDLKRWPYLSGITLKSIDADVEMLIGMDVPKAMEPWQVLNSQNDGPYAVKTHFGWVVNGPLNSCPAMDRHGKQSVTVNRISLENIKNLLIRQYNNDFPEKEYAEKKEMSVEDKRFMDLISRSVVFKNGHYHIPLPFRDKDVTLPNNLEVAAQRTVGLSRRFKMDSAYASEYKTFMEDVLRKGYAEKVSQKQLQRNDGKVWYIPHHGVYHKQKGKLRVVFDCSASYKGKSLNTELLQGPDLANPLLGVLLRFREERIAVMADIEAMYYQ</sequence>
<keyword evidence="3" id="KW-1185">Reference proteome</keyword>
<evidence type="ECO:0000313" key="2">
    <source>
        <dbReference type="EMBL" id="KAL0150759.1"/>
    </source>
</evidence>
<name>A0ABD0MP79_CIRMR</name>
<protein>
    <recommendedName>
        <fullName evidence="4">Peptidase aspartic putative domain-containing protein</fullName>
    </recommendedName>
</protein>
<organism evidence="2 3">
    <name type="scientific">Cirrhinus mrigala</name>
    <name type="common">Mrigala</name>
    <dbReference type="NCBI Taxonomy" id="683832"/>
    <lineage>
        <taxon>Eukaryota</taxon>
        <taxon>Metazoa</taxon>
        <taxon>Chordata</taxon>
        <taxon>Craniata</taxon>
        <taxon>Vertebrata</taxon>
        <taxon>Euteleostomi</taxon>
        <taxon>Actinopterygii</taxon>
        <taxon>Neopterygii</taxon>
        <taxon>Teleostei</taxon>
        <taxon>Ostariophysi</taxon>
        <taxon>Cypriniformes</taxon>
        <taxon>Cyprinidae</taxon>
        <taxon>Labeoninae</taxon>
        <taxon>Labeonini</taxon>
        <taxon>Cirrhinus</taxon>
    </lineage>
</organism>
<feature type="non-terminal residue" evidence="2">
    <location>
        <position position="736"/>
    </location>
</feature>
<dbReference type="EMBL" id="JAMKFB020000274">
    <property type="protein sequence ID" value="KAL0150759.1"/>
    <property type="molecule type" value="Genomic_DNA"/>
</dbReference>
<gene>
    <name evidence="2" type="ORF">M9458_053917</name>
</gene>
<dbReference type="Proteomes" id="UP001529510">
    <property type="component" value="Unassembled WGS sequence"/>
</dbReference>
<dbReference type="PANTHER" id="PTHR47331">
    <property type="entry name" value="PHD-TYPE DOMAIN-CONTAINING PROTEIN"/>
    <property type="match status" value="1"/>
</dbReference>
<dbReference type="PANTHER" id="PTHR47331:SF3">
    <property type="match status" value="1"/>
</dbReference>
<feature type="region of interest" description="Disordered" evidence="1">
    <location>
        <begin position="234"/>
        <end position="258"/>
    </location>
</feature>
<dbReference type="AlphaFoldDB" id="A0ABD0MP79"/>
<evidence type="ECO:0008006" key="4">
    <source>
        <dbReference type="Google" id="ProtNLM"/>
    </source>
</evidence>
<evidence type="ECO:0000256" key="1">
    <source>
        <dbReference type="SAM" id="MobiDB-lite"/>
    </source>
</evidence>
<comment type="caution">
    <text evidence="2">The sequence shown here is derived from an EMBL/GenBank/DDBJ whole genome shotgun (WGS) entry which is preliminary data.</text>
</comment>
<proteinExistence type="predicted"/>